<evidence type="ECO:0000313" key="10">
    <source>
        <dbReference type="EMBL" id="KAJ2802884.1"/>
    </source>
</evidence>
<organism evidence="10 11">
    <name type="scientific">Coemansia guatemalensis</name>
    <dbReference type="NCBI Taxonomy" id="2761395"/>
    <lineage>
        <taxon>Eukaryota</taxon>
        <taxon>Fungi</taxon>
        <taxon>Fungi incertae sedis</taxon>
        <taxon>Zoopagomycota</taxon>
        <taxon>Kickxellomycotina</taxon>
        <taxon>Kickxellomycetes</taxon>
        <taxon>Kickxellales</taxon>
        <taxon>Kickxellaceae</taxon>
        <taxon>Coemansia</taxon>
    </lineage>
</organism>
<name>A0A9W8HUB9_9FUNG</name>
<dbReference type="GO" id="GO:0003785">
    <property type="term" value="F:actin monomer binding"/>
    <property type="evidence" value="ECO:0007669"/>
    <property type="project" value="TreeGrafter"/>
</dbReference>
<proteinExistence type="inferred from homology"/>
<sequence length="199" mass="21566">MSLPSGISATRELKQFLDESRAGKHGNVAVVRVQIRGEDLKETARKNGPANGDLTQLEEYLDNGPAFFLLRADTRSWYLATWMPEGKVGVSNRMVYASSQSSLKEAVGEACVAGTLQFTTVDEVLGGDAAEAAIAETETAAPPTSEPASMMVERTSTEAPGVAPKPSGLQITRTFTQTQSTTVVRERREHHEEVAERRD</sequence>
<feature type="non-terminal residue" evidence="10">
    <location>
        <position position="1"/>
    </location>
</feature>
<dbReference type="GO" id="GO:0005737">
    <property type="term" value="C:cytoplasm"/>
    <property type="evidence" value="ECO:0007669"/>
    <property type="project" value="TreeGrafter"/>
</dbReference>
<gene>
    <name evidence="10" type="primary">TWF1_2</name>
    <name evidence="10" type="ORF">H4R20_003101</name>
</gene>
<feature type="domain" description="ADF-H" evidence="9">
    <location>
        <begin position="5"/>
        <end position="134"/>
    </location>
</feature>
<protein>
    <submittedName>
        <fullName evidence="10">Twinfilin-1</fullName>
    </submittedName>
</protein>
<comment type="caution">
    <text evidence="10">The sequence shown here is derived from an EMBL/GenBank/DDBJ whole genome shotgun (WGS) entry which is preliminary data.</text>
</comment>
<dbReference type="SUPFAM" id="SSF55753">
    <property type="entry name" value="Actin depolymerizing proteins"/>
    <property type="match status" value="1"/>
</dbReference>
<dbReference type="PROSITE" id="PS51263">
    <property type="entry name" value="ADF_H"/>
    <property type="match status" value="1"/>
</dbReference>
<evidence type="ECO:0000256" key="4">
    <source>
        <dbReference type="ARBA" id="ARBA00022737"/>
    </source>
</evidence>
<dbReference type="GO" id="GO:0005884">
    <property type="term" value="C:actin filament"/>
    <property type="evidence" value="ECO:0007669"/>
    <property type="project" value="TreeGrafter"/>
</dbReference>
<dbReference type="GO" id="GO:0051015">
    <property type="term" value="F:actin filament binding"/>
    <property type="evidence" value="ECO:0007669"/>
    <property type="project" value="TreeGrafter"/>
</dbReference>
<dbReference type="EMBL" id="JANBUO010000597">
    <property type="protein sequence ID" value="KAJ2802884.1"/>
    <property type="molecule type" value="Genomic_DNA"/>
</dbReference>
<keyword evidence="6" id="KW-0206">Cytoskeleton</keyword>
<dbReference type="InterPro" id="IPR028458">
    <property type="entry name" value="Twinfilin"/>
</dbReference>
<keyword evidence="3" id="KW-0963">Cytoplasm</keyword>
<dbReference type="InterPro" id="IPR029006">
    <property type="entry name" value="ADF-H/Gelsolin-like_dom_sf"/>
</dbReference>
<evidence type="ECO:0000256" key="8">
    <source>
        <dbReference type="SAM" id="MobiDB-lite"/>
    </source>
</evidence>
<comment type="similarity">
    <text evidence="2">Belongs to the actin-binding proteins ADF family. Twinfilin subfamily.</text>
</comment>
<comment type="subunit">
    <text evidence="7">Interacts with G-actin; ADP-actin form.</text>
</comment>
<keyword evidence="11" id="KW-1185">Reference proteome</keyword>
<dbReference type="PANTHER" id="PTHR13759:SF1">
    <property type="entry name" value="TWINFILIN"/>
    <property type="match status" value="1"/>
</dbReference>
<evidence type="ECO:0000259" key="9">
    <source>
        <dbReference type="PROSITE" id="PS51263"/>
    </source>
</evidence>
<evidence type="ECO:0000256" key="3">
    <source>
        <dbReference type="ARBA" id="ARBA00022490"/>
    </source>
</evidence>
<dbReference type="Proteomes" id="UP001140094">
    <property type="component" value="Unassembled WGS sequence"/>
</dbReference>
<reference evidence="10" key="1">
    <citation type="submission" date="2022-07" db="EMBL/GenBank/DDBJ databases">
        <title>Phylogenomic reconstructions and comparative analyses of Kickxellomycotina fungi.</title>
        <authorList>
            <person name="Reynolds N.K."/>
            <person name="Stajich J.E."/>
            <person name="Barry K."/>
            <person name="Grigoriev I.V."/>
            <person name="Crous P."/>
            <person name="Smith M.E."/>
        </authorList>
    </citation>
    <scope>NUCLEOTIDE SEQUENCE</scope>
    <source>
        <strain evidence="10">NRRL 1565</strain>
    </source>
</reference>
<dbReference type="Pfam" id="PF00241">
    <property type="entry name" value="Cofilin_ADF"/>
    <property type="match status" value="1"/>
</dbReference>
<keyword evidence="5" id="KW-0009">Actin-binding</keyword>
<evidence type="ECO:0000256" key="7">
    <source>
        <dbReference type="ARBA" id="ARBA00038532"/>
    </source>
</evidence>
<dbReference type="OrthoDB" id="10006997at2759"/>
<feature type="region of interest" description="Disordered" evidence="8">
    <location>
        <begin position="174"/>
        <end position="199"/>
    </location>
</feature>
<dbReference type="GO" id="GO:0030042">
    <property type="term" value="P:actin filament depolymerization"/>
    <property type="evidence" value="ECO:0007669"/>
    <property type="project" value="TreeGrafter"/>
</dbReference>
<dbReference type="InterPro" id="IPR002108">
    <property type="entry name" value="ADF-H"/>
</dbReference>
<dbReference type="GO" id="GO:0051016">
    <property type="term" value="P:barbed-end actin filament capping"/>
    <property type="evidence" value="ECO:0007669"/>
    <property type="project" value="TreeGrafter"/>
</dbReference>
<comment type="subcellular location">
    <subcellularLocation>
        <location evidence="1">Cytoplasm</location>
        <location evidence="1">Cytoskeleton</location>
    </subcellularLocation>
</comment>
<evidence type="ECO:0000256" key="5">
    <source>
        <dbReference type="ARBA" id="ARBA00023203"/>
    </source>
</evidence>
<evidence type="ECO:0000313" key="11">
    <source>
        <dbReference type="Proteomes" id="UP001140094"/>
    </source>
</evidence>
<feature type="compositionally biased region" description="Basic and acidic residues" evidence="8">
    <location>
        <begin position="184"/>
        <end position="199"/>
    </location>
</feature>
<dbReference type="Gene3D" id="3.40.20.10">
    <property type="entry name" value="Severin"/>
    <property type="match status" value="1"/>
</dbReference>
<accession>A0A9W8HUB9</accession>
<feature type="compositionally biased region" description="Low complexity" evidence="8">
    <location>
        <begin position="174"/>
        <end position="183"/>
    </location>
</feature>
<dbReference type="PANTHER" id="PTHR13759">
    <property type="entry name" value="TWINFILIN"/>
    <property type="match status" value="1"/>
</dbReference>
<keyword evidence="4" id="KW-0677">Repeat</keyword>
<dbReference type="AlphaFoldDB" id="A0A9W8HUB9"/>
<evidence type="ECO:0000256" key="1">
    <source>
        <dbReference type="ARBA" id="ARBA00004245"/>
    </source>
</evidence>
<evidence type="ECO:0000256" key="6">
    <source>
        <dbReference type="ARBA" id="ARBA00023212"/>
    </source>
</evidence>
<evidence type="ECO:0000256" key="2">
    <source>
        <dbReference type="ARBA" id="ARBA00009557"/>
    </source>
</evidence>